<dbReference type="AlphaFoldDB" id="A0AAD8BPF5"/>
<keyword evidence="1" id="KW-1015">Disulfide bond</keyword>
<name>A0AAD8BPF5_BIOPF</name>
<protein>
    <submittedName>
        <fullName evidence="3">Zonadhesin</fullName>
    </submittedName>
</protein>
<proteinExistence type="predicted"/>
<feature type="non-terminal residue" evidence="3">
    <location>
        <position position="1"/>
    </location>
</feature>
<comment type="caution">
    <text evidence="3">The sequence shown here is derived from an EMBL/GenBank/DDBJ whole genome shotgun (WGS) entry which is preliminary data.</text>
</comment>
<evidence type="ECO:0000313" key="3">
    <source>
        <dbReference type="EMBL" id="KAK0057420.1"/>
    </source>
</evidence>
<evidence type="ECO:0000313" key="4">
    <source>
        <dbReference type="Proteomes" id="UP001233172"/>
    </source>
</evidence>
<dbReference type="Proteomes" id="UP001233172">
    <property type="component" value="Unassembled WGS sequence"/>
</dbReference>
<feature type="domain" description="VWF/SSPO/Zonadhesin-like cysteine-rich" evidence="2">
    <location>
        <begin position="144"/>
        <end position="221"/>
    </location>
</feature>
<keyword evidence="4" id="KW-1185">Reference proteome</keyword>
<reference evidence="3" key="2">
    <citation type="submission" date="2023-04" db="EMBL/GenBank/DDBJ databases">
        <authorList>
            <person name="Bu L."/>
            <person name="Lu L."/>
            <person name="Laidemitt M.R."/>
            <person name="Zhang S.M."/>
            <person name="Mutuku M."/>
            <person name="Mkoji G."/>
            <person name="Steinauer M."/>
            <person name="Loker E.S."/>
        </authorList>
    </citation>
    <scope>NUCLEOTIDE SEQUENCE</scope>
    <source>
        <strain evidence="3">KasaAsao</strain>
        <tissue evidence="3">Whole Snail</tissue>
    </source>
</reference>
<dbReference type="Pfam" id="PF08742">
    <property type="entry name" value="C8"/>
    <property type="match status" value="1"/>
</dbReference>
<feature type="non-terminal residue" evidence="3">
    <location>
        <position position="221"/>
    </location>
</feature>
<dbReference type="EMBL" id="JASAOG010000055">
    <property type="protein sequence ID" value="KAK0057420.1"/>
    <property type="molecule type" value="Genomic_DNA"/>
</dbReference>
<accession>A0AAD8BPF5</accession>
<sequence>AVTINITATPPRIYTLRDHEMTIEDGTKVKLNASELVDNTITPADSHGLINWKINKILNVMHVTITQYGLEMKLESDGTCMVTLRKDSILNGNLDGICGDNDGYINDELSLQNPIVAERTITKYKNDIIPCGQGLEKCKTPENEVAAQMSCKAINTVFYPCHSKVPPQDFLDYCYDAYCTSLQAAGEMEAHKAACNVISTYHTTCFLETGQAINWRSKTLC</sequence>
<evidence type="ECO:0000259" key="2">
    <source>
        <dbReference type="SMART" id="SM00832"/>
    </source>
</evidence>
<dbReference type="PANTHER" id="PTHR11339">
    <property type="entry name" value="EXTRACELLULAR MATRIX GLYCOPROTEIN RELATED"/>
    <property type="match status" value="1"/>
</dbReference>
<reference evidence="3" key="1">
    <citation type="journal article" date="2023" name="PLoS Negl. Trop. Dis.">
        <title>A genome sequence for Biomphalaria pfeifferi, the major vector snail for the human-infecting parasite Schistosoma mansoni.</title>
        <authorList>
            <person name="Bu L."/>
            <person name="Lu L."/>
            <person name="Laidemitt M.R."/>
            <person name="Zhang S.M."/>
            <person name="Mutuku M."/>
            <person name="Mkoji G."/>
            <person name="Steinauer M."/>
            <person name="Loker E.S."/>
        </authorList>
    </citation>
    <scope>NUCLEOTIDE SEQUENCE</scope>
    <source>
        <strain evidence="3">KasaAsao</strain>
    </source>
</reference>
<dbReference type="PANTHER" id="PTHR11339:SF402">
    <property type="entry name" value="VWFD DOMAIN-CONTAINING PROTEIN"/>
    <property type="match status" value="1"/>
</dbReference>
<dbReference type="InterPro" id="IPR050780">
    <property type="entry name" value="Mucin_vWF_Thrombospondin_sf"/>
</dbReference>
<evidence type="ECO:0000256" key="1">
    <source>
        <dbReference type="ARBA" id="ARBA00023157"/>
    </source>
</evidence>
<dbReference type="SMART" id="SM00832">
    <property type="entry name" value="C8"/>
    <property type="match status" value="1"/>
</dbReference>
<gene>
    <name evidence="3" type="ORF">Bpfe_013227</name>
</gene>
<organism evidence="3 4">
    <name type="scientific">Biomphalaria pfeifferi</name>
    <name type="common">Bloodfluke planorb</name>
    <name type="synonym">Freshwater snail</name>
    <dbReference type="NCBI Taxonomy" id="112525"/>
    <lineage>
        <taxon>Eukaryota</taxon>
        <taxon>Metazoa</taxon>
        <taxon>Spiralia</taxon>
        <taxon>Lophotrochozoa</taxon>
        <taxon>Mollusca</taxon>
        <taxon>Gastropoda</taxon>
        <taxon>Heterobranchia</taxon>
        <taxon>Euthyneura</taxon>
        <taxon>Panpulmonata</taxon>
        <taxon>Hygrophila</taxon>
        <taxon>Lymnaeoidea</taxon>
        <taxon>Planorbidae</taxon>
        <taxon>Biomphalaria</taxon>
    </lineage>
</organism>
<dbReference type="InterPro" id="IPR014853">
    <property type="entry name" value="VWF/SSPO/ZAN-like_Cys-rich_dom"/>
</dbReference>